<dbReference type="InterPro" id="IPR013945">
    <property type="entry name" value="Pkr1"/>
</dbReference>
<evidence type="ECO:0008006" key="5">
    <source>
        <dbReference type="Google" id="ProtNLM"/>
    </source>
</evidence>
<feature type="compositionally biased region" description="Low complexity" evidence="1">
    <location>
        <begin position="216"/>
        <end position="230"/>
    </location>
</feature>
<accession>A0ABR4EE40</accession>
<evidence type="ECO:0000313" key="4">
    <source>
        <dbReference type="Proteomes" id="UP001600888"/>
    </source>
</evidence>
<evidence type="ECO:0000313" key="3">
    <source>
        <dbReference type="EMBL" id="KAL2280712.1"/>
    </source>
</evidence>
<feature type="region of interest" description="Disordered" evidence="1">
    <location>
        <begin position="161"/>
        <end position="247"/>
    </location>
</feature>
<keyword evidence="2" id="KW-0472">Membrane</keyword>
<dbReference type="Pfam" id="PF08636">
    <property type="entry name" value="Pkr1"/>
    <property type="match status" value="1"/>
</dbReference>
<comment type="caution">
    <text evidence="3">The sequence shown here is derived from an EMBL/GenBank/DDBJ whole genome shotgun (WGS) entry which is preliminary data.</text>
</comment>
<dbReference type="PANTHER" id="PTHR28251:SF1">
    <property type="entry name" value="V-TYPE ATPASE ASSEMBLY FACTOR PKR1"/>
    <property type="match status" value="1"/>
</dbReference>
<dbReference type="PANTHER" id="PTHR28251">
    <property type="entry name" value="V-TYPE ATPASE ASSEMBLY FACTOR PKR1"/>
    <property type="match status" value="1"/>
</dbReference>
<reference evidence="3 4" key="1">
    <citation type="submission" date="2024-03" db="EMBL/GenBank/DDBJ databases">
        <title>A high-quality draft genome sequence of Diaporthe vaccinii, a causative agent of upright dieback and viscid rot disease in cranberry plants.</title>
        <authorList>
            <person name="Sarrasin M."/>
            <person name="Lang B.F."/>
            <person name="Burger G."/>
        </authorList>
    </citation>
    <scope>NUCLEOTIDE SEQUENCE [LARGE SCALE GENOMIC DNA]</scope>
    <source>
        <strain evidence="3 4">IS7</strain>
    </source>
</reference>
<sequence>MDGVDFSQIRERVFRPEAMVTLPSRRSTEIPPHTLGQTAVHPALAKPTAIPANNNTITTTTSTPTTSIYHDISYLIRHTTNMSQFFQDLWESIFIPGPTPSLLIATNVTFACLQVVLFALLLATYSIHFIILSFLSGGLWYAINWFARELQANHDREVAEKAKAARRTAAGTSSESETEVETVLTKSRTKQPGPAAASADVEVQEPGAGEVKPRASQQSQQSQGSKSSASTEDEWEKVSEYESDKTK</sequence>
<organism evidence="3 4">
    <name type="scientific">Diaporthe vaccinii</name>
    <dbReference type="NCBI Taxonomy" id="105482"/>
    <lineage>
        <taxon>Eukaryota</taxon>
        <taxon>Fungi</taxon>
        <taxon>Dikarya</taxon>
        <taxon>Ascomycota</taxon>
        <taxon>Pezizomycotina</taxon>
        <taxon>Sordariomycetes</taxon>
        <taxon>Sordariomycetidae</taxon>
        <taxon>Diaporthales</taxon>
        <taxon>Diaporthaceae</taxon>
        <taxon>Diaporthe</taxon>
        <taxon>Diaporthe eres species complex</taxon>
    </lineage>
</organism>
<dbReference type="Proteomes" id="UP001600888">
    <property type="component" value="Unassembled WGS sequence"/>
</dbReference>
<feature type="transmembrane region" description="Helical" evidence="2">
    <location>
        <begin position="127"/>
        <end position="147"/>
    </location>
</feature>
<proteinExistence type="predicted"/>
<evidence type="ECO:0000256" key="2">
    <source>
        <dbReference type="SAM" id="Phobius"/>
    </source>
</evidence>
<keyword evidence="2" id="KW-1133">Transmembrane helix</keyword>
<protein>
    <recommendedName>
        <fullName evidence="5">Pkr1-domain-containing protein</fullName>
    </recommendedName>
</protein>
<feature type="compositionally biased region" description="Low complexity" evidence="1">
    <location>
        <begin position="167"/>
        <end position="186"/>
    </location>
</feature>
<evidence type="ECO:0000256" key="1">
    <source>
        <dbReference type="SAM" id="MobiDB-lite"/>
    </source>
</evidence>
<keyword evidence="4" id="KW-1185">Reference proteome</keyword>
<gene>
    <name evidence="3" type="ORF">FJTKL_12416</name>
</gene>
<dbReference type="EMBL" id="JBAWTH010000064">
    <property type="protein sequence ID" value="KAL2280712.1"/>
    <property type="molecule type" value="Genomic_DNA"/>
</dbReference>
<name>A0ABR4EE40_9PEZI</name>
<keyword evidence="2" id="KW-0812">Transmembrane</keyword>
<feature type="compositionally biased region" description="Basic and acidic residues" evidence="1">
    <location>
        <begin position="236"/>
        <end position="247"/>
    </location>
</feature>